<sequence>MNTQLYKAQAIKLLNDNIKNENLRRHCQSVGAVMKSLASKLGGDPELWEILGIIHDSDWEETKDQPEKHTIVTIERLQAMGVDGSLIHALQSHNTKHTHLAELEGPMEWSLECCDELTGFIVACTLVLPSKRIVDLSVESVIKKFPKKEFAKAVDRSQIAQCEEKLGIKLADFVQIALSAMQSIALEIGL</sequence>
<proteinExistence type="predicted"/>
<dbReference type="PANTHER" id="PTHR38659">
    <property type="entry name" value="METAL-DEPENDENT PHOSPHOHYDROLASE"/>
    <property type="match status" value="1"/>
</dbReference>
<accession>A0A0G1QSM7</accession>
<reference evidence="2 3" key="1">
    <citation type="journal article" date="2015" name="Nature">
        <title>rRNA introns, odd ribosomes, and small enigmatic genomes across a large radiation of phyla.</title>
        <authorList>
            <person name="Brown C.T."/>
            <person name="Hug L.A."/>
            <person name="Thomas B.C."/>
            <person name="Sharon I."/>
            <person name="Castelle C.J."/>
            <person name="Singh A."/>
            <person name="Wilkins M.J."/>
            <person name="Williams K.H."/>
            <person name="Banfield J.F."/>
        </authorList>
    </citation>
    <scope>NUCLEOTIDE SEQUENCE [LARGE SCALE GENOMIC DNA]</scope>
</reference>
<dbReference type="InterPro" id="IPR006674">
    <property type="entry name" value="HD_domain"/>
</dbReference>
<evidence type="ECO:0000313" key="2">
    <source>
        <dbReference type="EMBL" id="KKU20758.1"/>
    </source>
</evidence>
<dbReference type="NCBIfam" id="TIGR00277">
    <property type="entry name" value="HDIG"/>
    <property type="match status" value="1"/>
</dbReference>
<dbReference type="AlphaFoldDB" id="A0A0G1QSM7"/>
<protein>
    <submittedName>
        <fullName evidence="2">HDIG domain protein</fullName>
    </submittedName>
</protein>
<dbReference type="Proteomes" id="UP000034107">
    <property type="component" value="Unassembled WGS sequence"/>
</dbReference>
<comment type="caution">
    <text evidence="2">The sequence shown here is derived from an EMBL/GenBank/DDBJ whole genome shotgun (WGS) entry which is preliminary data.</text>
</comment>
<evidence type="ECO:0000259" key="1">
    <source>
        <dbReference type="Pfam" id="PF01966"/>
    </source>
</evidence>
<organism evidence="2 3">
    <name type="scientific">Candidatus Nomurabacteria bacterium GW2011_GWA1_46_11</name>
    <dbReference type="NCBI Taxonomy" id="1618732"/>
    <lineage>
        <taxon>Bacteria</taxon>
        <taxon>Candidatus Nomuraibacteriota</taxon>
    </lineage>
</organism>
<dbReference type="PANTHER" id="PTHR38659:SF2">
    <property type="entry name" value="HDIG DOMAIN PROTEIN"/>
    <property type="match status" value="1"/>
</dbReference>
<gene>
    <name evidence="2" type="ORF">UX31_C0029G0012</name>
</gene>
<dbReference type="Gene3D" id="1.10.3210.10">
    <property type="entry name" value="Hypothetical protein af1432"/>
    <property type="match status" value="1"/>
</dbReference>
<dbReference type="Pfam" id="PF01966">
    <property type="entry name" value="HD"/>
    <property type="match status" value="1"/>
</dbReference>
<dbReference type="EMBL" id="LCLS01000029">
    <property type="protein sequence ID" value="KKU20758.1"/>
    <property type="molecule type" value="Genomic_DNA"/>
</dbReference>
<evidence type="ECO:0000313" key="3">
    <source>
        <dbReference type="Proteomes" id="UP000034107"/>
    </source>
</evidence>
<feature type="domain" description="HD" evidence="1">
    <location>
        <begin position="25"/>
        <end position="99"/>
    </location>
</feature>
<dbReference type="SUPFAM" id="SSF109604">
    <property type="entry name" value="HD-domain/PDEase-like"/>
    <property type="match status" value="1"/>
</dbReference>
<name>A0A0G1QSM7_9BACT</name>
<dbReference type="InterPro" id="IPR006675">
    <property type="entry name" value="HDIG_dom"/>
</dbReference>